<reference evidence="1 2" key="1">
    <citation type="submission" date="2017-08" db="EMBL/GenBank/DDBJ databases">
        <title>Genomes of Fischerella (Mastigocladus) sp. strains.</title>
        <authorList>
            <person name="Miller S.R."/>
        </authorList>
    </citation>
    <scope>NUCLEOTIDE SEQUENCE [LARGE SCALE GENOMIC DNA]</scope>
    <source>
        <strain evidence="1 2">CCMEE 5323</strain>
    </source>
</reference>
<proteinExistence type="predicted"/>
<organism evidence="1 2">
    <name type="scientific">Fischerella muscicola CCMEE 5323</name>
    <dbReference type="NCBI Taxonomy" id="2019572"/>
    <lineage>
        <taxon>Bacteria</taxon>
        <taxon>Bacillati</taxon>
        <taxon>Cyanobacteriota</taxon>
        <taxon>Cyanophyceae</taxon>
        <taxon>Nostocales</taxon>
        <taxon>Hapalosiphonaceae</taxon>
        <taxon>Fischerella</taxon>
    </lineage>
</organism>
<dbReference type="EMBL" id="NRQW01000148">
    <property type="protein sequence ID" value="PLZ91913.1"/>
    <property type="molecule type" value="Genomic_DNA"/>
</dbReference>
<protein>
    <submittedName>
        <fullName evidence="1">Uncharacterized protein</fullName>
    </submittedName>
</protein>
<comment type="caution">
    <text evidence="1">The sequence shown here is derived from an EMBL/GenBank/DDBJ whole genome shotgun (WGS) entry which is preliminary data.</text>
</comment>
<dbReference type="AlphaFoldDB" id="A0A2N6K5M8"/>
<accession>A0A2N6K5M8</accession>
<dbReference type="Proteomes" id="UP000235036">
    <property type="component" value="Unassembled WGS sequence"/>
</dbReference>
<keyword evidence="2" id="KW-1185">Reference proteome</keyword>
<evidence type="ECO:0000313" key="2">
    <source>
        <dbReference type="Proteomes" id="UP000235036"/>
    </source>
</evidence>
<sequence length="66" mass="7541">MWISISNSQLVRLAAEALPYNKMFRPKGGTLINLWTFAKRYLIMIATHSWIKTRFIASLQDGLSVA</sequence>
<gene>
    <name evidence="1" type="ORF">CEN44_07300</name>
</gene>
<name>A0A2N6K5M8_FISMU</name>
<evidence type="ECO:0000313" key="1">
    <source>
        <dbReference type="EMBL" id="PLZ91913.1"/>
    </source>
</evidence>